<dbReference type="GO" id="GO:0005737">
    <property type="term" value="C:cytoplasm"/>
    <property type="evidence" value="ECO:0007669"/>
    <property type="project" value="UniProtKB-ARBA"/>
</dbReference>
<dbReference type="OrthoDB" id="1667587at2759"/>
<keyword evidence="2" id="KW-0677">Repeat</keyword>
<comment type="similarity">
    <text evidence="3">Belongs to the WD repeat PROPPIN family.</text>
</comment>
<dbReference type="InterPro" id="IPR048720">
    <property type="entry name" value="PROPPIN"/>
</dbReference>
<evidence type="ECO:0000256" key="4">
    <source>
        <dbReference type="SAM" id="MobiDB-lite"/>
    </source>
</evidence>
<gene>
    <name evidence="5" type="ORF">SmJEL517_g04064</name>
</gene>
<dbReference type="InterPro" id="IPR001680">
    <property type="entry name" value="WD40_rpt"/>
</dbReference>
<comment type="caution">
    <text evidence="5">The sequence shown here is derived from an EMBL/GenBank/DDBJ whole genome shotgun (WGS) entry which is preliminary data.</text>
</comment>
<feature type="region of interest" description="Disordered" evidence="4">
    <location>
        <begin position="47"/>
        <end position="68"/>
    </location>
</feature>
<protein>
    <recommendedName>
        <fullName evidence="7">BCAS3 domain-containing protein</fullName>
    </recommendedName>
</protein>
<dbReference type="SMART" id="SM00320">
    <property type="entry name" value="WD40"/>
    <property type="match status" value="2"/>
</dbReference>
<name>A0A507C0L3_9FUNG</name>
<feature type="compositionally biased region" description="Low complexity" evidence="4">
    <location>
        <begin position="330"/>
        <end position="352"/>
    </location>
</feature>
<dbReference type="EMBL" id="QEAO01000025">
    <property type="protein sequence ID" value="TPX32908.1"/>
    <property type="molecule type" value="Genomic_DNA"/>
</dbReference>
<feature type="region of interest" description="Disordered" evidence="4">
    <location>
        <begin position="461"/>
        <end position="489"/>
    </location>
</feature>
<evidence type="ECO:0000313" key="5">
    <source>
        <dbReference type="EMBL" id="TPX32908.1"/>
    </source>
</evidence>
<reference evidence="5 6" key="1">
    <citation type="journal article" date="2019" name="Sci. Rep.">
        <title>Comparative genomics of chytrid fungi reveal insights into the obligate biotrophic and pathogenic lifestyle of Synchytrium endobioticum.</title>
        <authorList>
            <person name="van de Vossenberg B.T.L.H."/>
            <person name="Warris S."/>
            <person name="Nguyen H.D.T."/>
            <person name="van Gent-Pelzer M.P.E."/>
            <person name="Joly D.L."/>
            <person name="van de Geest H.C."/>
            <person name="Bonants P.J.M."/>
            <person name="Smith D.S."/>
            <person name="Levesque C.A."/>
            <person name="van der Lee T.A.J."/>
        </authorList>
    </citation>
    <scope>NUCLEOTIDE SEQUENCE [LARGE SCALE GENOMIC DNA]</scope>
    <source>
        <strain evidence="5 6">JEL517</strain>
    </source>
</reference>
<dbReference type="InterPro" id="IPR015943">
    <property type="entry name" value="WD40/YVTN_repeat-like_dom_sf"/>
</dbReference>
<keyword evidence="6" id="KW-1185">Reference proteome</keyword>
<evidence type="ECO:0008006" key="7">
    <source>
        <dbReference type="Google" id="ProtNLM"/>
    </source>
</evidence>
<evidence type="ECO:0000256" key="2">
    <source>
        <dbReference type="ARBA" id="ARBA00022737"/>
    </source>
</evidence>
<feature type="compositionally biased region" description="Low complexity" evidence="4">
    <location>
        <begin position="377"/>
        <end position="395"/>
    </location>
</feature>
<keyword evidence="1" id="KW-0853">WD repeat</keyword>
<dbReference type="SUPFAM" id="SSF50978">
    <property type="entry name" value="WD40 repeat-like"/>
    <property type="match status" value="1"/>
</dbReference>
<dbReference type="STRING" id="1806994.A0A507C0L3"/>
<evidence type="ECO:0000256" key="3">
    <source>
        <dbReference type="ARBA" id="ARBA00025740"/>
    </source>
</evidence>
<dbReference type="InterPro" id="IPR036322">
    <property type="entry name" value="WD40_repeat_dom_sf"/>
</dbReference>
<evidence type="ECO:0000256" key="1">
    <source>
        <dbReference type="ARBA" id="ARBA00022574"/>
    </source>
</evidence>
<dbReference type="AlphaFoldDB" id="A0A507C0L3"/>
<dbReference type="Gene3D" id="2.130.10.10">
    <property type="entry name" value="YVTN repeat-like/Quinoprotein amine dehydrogenase"/>
    <property type="match status" value="1"/>
</dbReference>
<dbReference type="PANTHER" id="PTHR11227">
    <property type="entry name" value="WD-REPEAT PROTEIN INTERACTING WITH PHOSPHOINOSIDES WIPI -RELATED"/>
    <property type="match status" value="1"/>
</dbReference>
<feature type="compositionally biased region" description="Basic and acidic residues" evidence="4">
    <location>
        <begin position="52"/>
        <end position="61"/>
    </location>
</feature>
<proteinExistence type="inferred from homology"/>
<dbReference type="GeneID" id="42005289"/>
<dbReference type="Proteomes" id="UP000319731">
    <property type="component" value="Unassembled WGS sequence"/>
</dbReference>
<feature type="region of interest" description="Disordered" evidence="4">
    <location>
        <begin position="319"/>
        <end position="395"/>
    </location>
</feature>
<organism evidence="5 6">
    <name type="scientific">Synchytrium microbalum</name>
    <dbReference type="NCBI Taxonomy" id="1806994"/>
    <lineage>
        <taxon>Eukaryota</taxon>
        <taxon>Fungi</taxon>
        <taxon>Fungi incertae sedis</taxon>
        <taxon>Chytridiomycota</taxon>
        <taxon>Chytridiomycota incertae sedis</taxon>
        <taxon>Chytridiomycetes</taxon>
        <taxon>Synchytriales</taxon>
        <taxon>Synchytriaceae</taxon>
        <taxon>Synchytrium</taxon>
    </lineage>
</organism>
<sequence length="552" mass="59126">MDNKKRIITASFNQDATCFSIGTIAGFRIFSTDTAKPISKRETLTINENNEDGAHLPDDSKGTTAPAAATSRSQRFMGGIAIVEMLQKSNYMALVGGGKQPAFPANRVMIWDDAKEKMVIEMEFLSQVKAVKLRRDRIIVALLNKVFVYTFSAKPQRLYTFETVDNDLGLLAVTPSPFSPPLSSTSNTSKIPYTALLAFPGRTKGQIQLVDLRVSSSSAISATPSSTNITSSLQPSVSIIAAHNTPLAALSVSNQGHLLASASETGTLIRIYETKSGRLLNELRRGADRADIYCIAFNPSATRVVVASDKTTIHIFNLTASNGRGGSGGSMSMAQAGPSRPISRPPQQQYSRITPQTSDRPALPARTPSVYSDRPHTSSASSSSHNATGTSSSSSTATASAYSALSSLTSSLKPGNRSSPLSFLSPYIPMVGTYLSSEWSFAQFTLPYECKTIVAFVPRSGNNNGNHSSSNSNTNYSTGGGYPTTTPSSSSAVATAAIDEYTSLVALCNDGSLYRFTFDPILGGECVREKYQRFFRGVSAELPDEEWEEDMG</sequence>
<dbReference type="RefSeq" id="XP_031024037.1">
    <property type="nucleotide sequence ID" value="XM_031169992.1"/>
</dbReference>
<accession>A0A507C0L3</accession>
<dbReference type="Pfam" id="PF21032">
    <property type="entry name" value="PROPPIN"/>
    <property type="match status" value="1"/>
</dbReference>
<evidence type="ECO:0000313" key="6">
    <source>
        <dbReference type="Proteomes" id="UP000319731"/>
    </source>
</evidence>